<keyword evidence="3" id="KW-1185">Reference proteome</keyword>
<organism evidence="2 3">
    <name type="scientific">Armillaria tabescens</name>
    <name type="common">Ringless honey mushroom</name>
    <name type="synonym">Agaricus tabescens</name>
    <dbReference type="NCBI Taxonomy" id="1929756"/>
    <lineage>
        <taxon>Eukaryota</taxon>
        <taxon>Fungi</taxon>
        <taxon>Dikarya</taxon>
        <taxon>Basidiomycota</taxon>
        <taxon>Agaricomycotina</taxon>
        <taxon>Agaricomycetes</taxon>
        <taxon>Agaricomycetidae</taxon>
        <taxon>Agaricales</taxon>
        <taxon>Marasmiineae</taxon>
        <taxon>Physalacriaceae</taxon>
        <taxon>Desarmillaria</taxon>
    </lineage>
</organism>
<protein>
    <recommendedName>
        <fullName evidence="1">DUF6570 domain-containing protein</fullName>
    </recommendedName>
</protein>
<dbReference type="InterPro" id="IPR046700">
    <property type="entry name" value="DUF6570"/>
</dbReference>
<dbReference type="RefSeq" id="XP_060321286.1">
    <property type="nucleotide sequence ID" value="XM_060478866.1"/>
</dbReference>
<evidence type="ECO:0000313" key="3">
    <source>
        <dbReference type="Proteomes" id="UP001175211"/>
    </source>
</evidence>
<dbReference type="GeneID" id="85362414"/>
<sequence length="344" mass="38798">MYSKLKGNVSTHPLNSDHIAGLVSSKVLPPQPRVLSALIGITYVAPKGTKLPGLPRQLHVRRRRVHEALLWLKHNNPLYKNIIISDILLEQLPIDGVPEELLSTVRVSHDMVGLAKEQDGYVLNQDPTDDIGNGSLSITKQVEVYDRSKVNDPGMIPLTEDTEPDRYTEPDVFFLHANGMIDANGDNITDIDVMRHALANLADSQDGGPIRPEDRYFIRRGSAFTNEYARIDKETGQHTDGGLWNPNHLLGSFLWLFPYALGGFEVDRPIDVPYEVHARWALQYADKRFRKDYYFVFQVYGMMHKCSICRSASLQIKRSGFIRSRAAIATLTPEVLHKAGKEET</sequence>
<dbReference type="Pfam" id="PF20209">
    <property type="entry name" value="DUF6570"/>
    <property type="match status" value="1"/>
</dbReference>
<evidence type="ECO:0000313" key="2">
    <source>
        <dbReference type="EMBL" id="KAK0430854.1"/>
    </source>
</evidence>
<comment type="caution">
    <text evidence="2">The sequence shown here is derived from an EMBL/GenBank/DDBJ whole genome shotgun (WGS) entry which is preliminary data.</text>
</comment>
<accession>A0AA39IXA1</accession>
<proteinExistence type="predicted"/>
<gene>
    <name evidence="2" type="ORF">EV420DRAFT_1657238</name>
</gene>
<evidence type="ECO:0000259" key="1">
    <source>
        <dbReference type="Pfam" id="PF20209"/>
    </source>
</evidence>
<dbReference type="AlphaFoldDB" id="A0AA39IXA1"/>
<reference evidence="2" key="1">
    <citation type="submission" date="2023-06" db="EMBL/GenBank/DDBJ databases">
        <authorList>
            <consortium name="Lawrence Berkeley National Laboratory"/>
            <person name="Ahrendt S."/>
            <person name="Sahu N."/>
            <person name="Indic B."/>
            <person name="Wong-Bajracharya J."/>
            <person name="Merenyi Z."/>
            <person name="Ke H.-M."/>
            <person name="Monk M."/>
            <person name="Kocsube S."/>
            <person name="Drula E."/>
            <person name="Lipzen A."/>
            <person name="Balint B."/>
            <person name="Henrissat B."/>
            <person name="Andreopoulos B."/>
            <person name="Martin F.M."/>
            <person name="Harder C.B."/>
            <person name="Rigling D."/>
            <person name="Ford K.L."/>
            <person name="Foster G.D."/>
            <person name="Pangilinan J."/>
            <person name="Papanicolaou A."/>
            <person name="Barry K."/>
            <person name="LaButti K."/>
            <person name="Viragh M."/>
            <person name="Koriabine M."/>
            <person name="Yan M."/>
            <person name="Riley R."/>
            <person name="Champramary S."/>
            <person name="Plett K.L."/>
            <person name="Tsai I.J."/>
            <person name="Slot J."/>
            <person name="Sipos G."/>
            <person name="Plett J."/>
            <person name="Nagy L.G."/>
            <person name="Grigoriev I.V."/>
        </authorList>
    </citation>
    <scope>NUCLEOTIDE SEQUENCE</scope>
    <source>
        <strain evidence="2">CCBAS 213</strain>
    </source>
</reference>
<name>A0AA39IXA1_ARMTA</name>
<dbReference type="Proteomes" id="UP001175211">
    <property type="component" value="Unassembled WGS sequence"/>
</dbReference>
<dbReference type="EMBL" id="JAUEPS010000489">
    <property type="protein sequence ID" value="KAK0430854.1"/>
    <property type="molecule type" value="Genomic_DNA"/>
</dbReference>
<feature type="domain" description="DUF6570" evidence="1">
    <location>
        <begin position="3"/>
        <end position="86"/>
    </location>
</feature>